<organism evidence="3 4">
    <name type="scientific">Exophiala oligosperma</name>
    <dbReference type="NCBI Taxonomy" id="215243"/>
    <lineage>
        <taxon>Eukaryota</taxon>
        <taxon>Fungi</taxon>
        <taxon>Dikarya</taxon>
        <taxon>Ascomycota</taxon>
        <taxon>Pezizomycotina</taxon>
        <taxon>Eurotiomycetes</taxon>
        <taxon>Chaetothyriomycetidae</taxon>
        <taxon>Chaetothyriales</taxon>
        <taxon>Herpotrichiellaceae</taxon>
        <taxon>Exophiala</taxon>
    </lineage>
</organism>
<accession>A0A0D2D2U6</accession>
<evidence type="ECO:0000313" key="4">
    <source>
        <dbReference type="Proteomes" id="UP000053342"/>
    </source>
</evidence>
<protein>
    <recommendedName>
        <fullName evidence="2">Phospholipase/carboxylesterase/thioesterase domain-containing protein</fullName>
    </recommendedName>
</protein>
<name>A0A0D2D2U6_9EURO</name>
<proteinExistence type="inferred from homology"/>
<dbReference type="STRING" id="215243.A0A0D2D2U6"/>
<feature type="domain" description="Phospholipase/carboxylesterase/thioesterase" evidence="2">
    <location>
        <begin position="23"/>
        <end position="178"/>
    </location>
</feature>
<evidence type="ECO:0000313" key="3">
    <source>
        <dbReference type="EMBL" id="KIW36545.1"/>
    </source>
</evidence>
<dbReference type="EMBL" id="KN847353">
    <property type="protein sequence ID" value="KIW36545.1"/>
    <property type="molecule type" value="Genomic_DNA"/>
</dbReference>
<gene>
    <name evidence="3" type="ORF">PV06_11199</name>
</gene>
<dbReference type="GO" id="GO:0052689">
    <property type="term" value="F:carboxylic ester hydrolase activity"/>
    <property type="evidence" value="ECO:0007669"/>
    <property type="project" value="TreeGrafter"/>
</dbReference>
<sequence length="323" mass="35572">MINQPQPMASQTPSMAGKTFPDSFVIQSISEHTHTAILLHGLGSKGETFGRELLRSGVSSSGQSLADSFPGMRFVFPTAQKRRSSAFKRATISQWFDIASLHDPSKRRELQIDGLTESAKHIWSILRQEADTVPLQNIILGGLSQGCAMALFVLLSLDFSIGCFIGLSGWLPFCKDMMELVSYDGPSSENEEDEVPVFVEDSDNDGNDESPPIQVINLVRDIVSMGKIDTKRSSHNRQNSSLATPVFLGHGREDLKINCSLGEEAANALTELGMDVTWRLYSKLGHWYKIPDEIDDIVDFLAGKLTIIKANLGRIQTCEPSLL</sequence>
<evidence type="ECO:0000259" key="2">
    <source>
        <dbReference type="Pfam" id="PF02230"/>
    </source>
</evidence>
<dbReference type="InterPro" id="IPR029058">
    <property type="entry name" value="AB_hydrolase_fold"/>
</dbReference>
<dbReference type="Pfam" id="PF02230">
    <property type="entry name" value="Abhydrolase_2"/>
    <property type="match status" value="2"/>
</dbReference>
<comment type="similarity">
    <text evidence="1">Belongs to the AB hydrolase superfamily. AB hydrolase 2 family.</text>
</comment>
<dbReference type="GO" id="GO:0005737">
    <property type="term" value="C:cytoplasm"/>
    <property type="evidence" value="ECO:0007669"/>
    <property type="project" value="TreeGrafter"/>
</dbReference>
<keyword evidence="4" id="KW-1185">Reference proteome</keyword>
<dbReference type="OrthoDB" id="2418081at2759"/>
<evidence type="ECO:0000256" key="1">
    <source>
        <dbReference type="ARBA" id="ARBA00006499"/>
    </source>
</evidence>
<dbReference type="HOGENOM" id="CLU_049413_2_2_1"/>
<dbReference type="InterPro" id="IPR050565">
    <property type="entry name" value="LYPA1-2/EST-like"/>
</dbReference>
<dbReference type="VEuPathDB" id="FungiDB:PV06_11199"/>
<dbReference type="Proteomes" id="UP000053342">
    <property type="component" value="Unassembled WGS sequence"/>
</dbReference>
<dbReference type="GeneID" id="27363273"/>
<dbReference type="GO" id="GO:0008474">
    <property type="term" value="F:palmitoyl-(protein) hydrolase activity"/>
    <property type="evidence" value="ECO:0007669"/>
    <property type="project" value="TreeGrafter"/>
</dbReference>
<dbReference type="Gene3D" id="3.40.50.1820">
    <property type="entry name" value="alpha/beta hydrolase"/>
    <property type="match status" value="1"/>
</dbReference>
<feature type="domain" description="Phospholipase/carboxylesterase/thioesterase" evidence="2">
    <location>
        <begin position="236"/>
        <end position="302"/>
    </location>
</feature>
<dbReference type="PANTHER" id="PTHR10655:SF63">
    <property type="entry name" value="PHOSPHOLIPASE_CARBOXYLESTERASE_THIOESTERASE DOMAIN-CONTAINING PROTEIN"/>
    <property type="match status" value="1"/>
</dbReference>
<dbReference type="RefSeq" id="XP_016256761.1">
    <property type="nucleotide sequence ID" value="XM_016412828.1"/>
</dbReference>
<dbReference type="AlphaFoldDB" id="A0A0D2D2U6"/>
<reference evidence="3 4" key="1">
    <citation type="submission" date="2015-01" db="EMBL/GenBank/DDBJ databases">
        <title>The Genome Sequence of Exophiala oligosperma CBS72588.</title>
        <authorList>
            <consortium name="The Broad Institute Genomics Platform"/>
            <person name="Cuomo C."/>
            <person name="de Hoog S."/>
            <person name="Gorbushina A."/>
            <person name="Stielow B."/>
            <person name="Teixiera M."/>
            <person name="Abouelleil A."/>
            <person name="Chapman S.B."/>
            <person name="Priest M."/>
            <person name="Young S.K."/>
            <person name="Wortman J."/>
            <person name="Nusbaum C."/>
            <person name="Birren B."/>
        </authorList>
    </citation>
    <scope>NUCLEOTIDE SEQUENCE [LARGE SCALE GENOMIC DNA]</scope>
    <source>
        <strain evidence="3 4">CBS 72588</strain>
    </source>
</reference>
<dbReference type="InterPro" id="IPR003140">
    <property type="entry name" value="PLipase/COase/thioEstase"/>
</dbReference>
<dbReference type="SUPFAM" id="SSF53474">
    <property type="entry name" value="alpha/beta-Hydrolases"/>
    <property type="match status" value="1"/>
</dbReference>
<dbReference type="PANTHER" id="PTHR10655">
    <property type="entry name" value="LYSOPHOSPHOLIPASE-RELATED"/>
    <property type="match status" value="1"/>
</dbReference>